<accession>A0A4U1EU05</accession>
<dbReference type="Pfam" id="PF22593">
    <property type="entry name" value="SPMIP11"/>
    <property type="match status" value="2"/>
</dbReference>
<feature type="region of interest" description="Disordered" evidence="1">
    <location>
        <begin position="37"/>
        <end position="63"/>
    </location>
</feature>
<evidence type="ECO:0000256" key="1">
    <source>
        <dbReference type="SAM" id="MobiDB-lite"/>
    </source>
</evidence>
<protein>
    <submittedName>
        <fullName evidence="2">Uncharacterized protein</fullName>
    </submittedName>
</protein>
<feature type="non-terminal residue" evidence="2">
    <location>
        <position position="1"/>
    </location>
</feature>
<reference evidence="3" key="1">
    <citation type="journal article" date="2019" name="IScience">
        <title>Narwhal Genome Reveals Long-Term Low Genetic Diversity despite Current Large Abundance Size.</title>
        <authorList>
            <person name="Westbury M.V."/>
            <person name="Petersen B."/>
            <person name="Garde E."/>
            <person name="Heide-Jorgensen M.P."/>
            <person name="Lorenzen E.D."/>
        </authorList>
    </citation>
    <scope>NUCLEOTIDE SEQUENCE [LARGE SCALE GENOMIC DNA]</scope>
</reference>
<gene>
    <name evidence="2" type="ORF">EI555_016193</name>
</gene>
<feature type="non-terminal residue" evidence="2">
    <location>
        <position position="162"/>
    </location>
</feature>
<dbReference type="Proteomes" id="UP000308365">
    <property type="component" value="Unassembled WGS sequence"/>
</dbReference>
<dbReference type="AlphaFoldDB" id="A0A4U1EU05"/>
<dbReference type="InterPro" id="IPR038775">
    <property type="entry name" value="SPMIP11"/>
</dbReference>
<evidence type="ECO:0000313" key="3">
    <source>
        <dbReference type="Proteomes" id="UP000308365"/>
    </source>
</evidence>
<sequence>SDVSGLERSLPCAWLAWRPETQKVKYPDLLSTQSKSVLVSDQKEPEPTRLPPIISEDGNHSVHQNSHTRYQEAVRKVLLKTCWACDALRRKREQTTLRNWITCPSPNHSVPNQVFRVPLTDAQNFSFWRSHNPGVRPEETMPWIRSPRHCLIKSPMTRLGWK</sequence>
<dbReference type="EMBL" id="RWIC01000840">
    <property type="protein sequence ID" value="TKC39757.1"/>
    <property type="molecule type" value="Genomic_DNA"/>
</dbReference>
<dbReference type="PANTHER" id="PTHR35263:SF1">
    <property type="entry name" value="TESTIS-EXPRESSED PROTEIN 49"/>
    <property type="match status" value="1"/>
</dbReference>
<dbReference type="PANTHER" id="PTHR35263">
    <property type="entry name" value="TESTIS-EXPRESSED PROTEIN 49"/>
    <property type="match status" value="1"/>
</dbReference>
<organism evidence="2 3">
    <name type="scientific">Monodon monoceros</name>
    <name type="common">Narwhal</name>
    <name type="synonym">Ceratodon monodon</name>
    <dbReference type="NCBI Taxonomy" id="40151"/>
    <lineage>
        <taxon>Eukaryota</taxon>
        <taxon>Metazoa</taxon>
        <taxon>Chordata</taxon>
        <taxon>Craniata</taxon>
        <taxon>Vertebrata</taxon>
        <taxon>Euteleostomi</taxon>
        <taxon>Mammalia</taxon>
        <taxon>Eutheria</taxon>
        <taxon>Laurasiatheria</taxon>
        <taxon>Artiodactyla</taxon>
        <taxon>Whippomorpha</taxon>
        <taxon>Cetacea</taxon>
        <taxon>Odontoceti</taxon>
        <taxon>Monodontidae</taxon>
        <taxon>Monodon</taxon>
    </lineage>
</organism>
<comment type="caution">
    <text evidence="2">The sequence shown here is derived from an EMBL/GenBank/DDBJ whole genome shotgun (WGS) entry which is preliminary data.</text>
</comment>
<evidence type="ECO:0000313" key="2">
    <source>
        <dbReference type="EMBL" id="TKC39757.1"/>
    </source>
</evidence>
<proteinExistence type="predicted"/>
<name>A0A4U1EU05_MONMO</name>